<dbReference type="EMBL" id="JBBPEH010000005">
    <property type="protein sequence ID" value="KAK7538147.1"/>
    <property type="molecule type" value="Genomic_DNA"/>
</dbReference>
<dbReference type="InterPro" id="IPR002056">
    <property type="entry name" value="MAS20"/>
</dbReference>
<accession>A0ABR1LSJ6</accession>
<dbReference type="PRINTS" id="PR00351">
    <property type="entry name" value="OM20RECEPTOR"/>
</dbReference>
<dbReference type="RefSeq" id="XP_066655834.1">
    <property type="nucleotide sequence ID" value="XM_066799924.1"/>
</dbReference>
<reference evidence="13 14" key="1">
    <citation type="submission" date="2024-04" db="EMBL/GenBank/DDBJ databases">
        <title>Phyllosticta paracitricarpa is synonymous to the EU quarantine fungus P. citricarpa based on phylogenomic analyses.</title>
        <authorList>
            <consortium name="Lawrence Berkeley National Laboratory"/>
            <person name="Van ingen-buijs V.A."/>
            <person name="Van westerhoven A.C."/>
            <person name="Haridas S."/>
            <person name="Skiadas P."/>
            <person name="Martin F."/>
            <person name="Groenewald J.Z."/>
            <person name="Crous P.W."/>
            <person name="Seidl M.F."/>
        </authorList>
    </citation>
    <scope>NUCLEOTIDE SEQUENCE [LARGE SCALE GENOMIC DNA]</scope>
    <source>
        <strain evidence="13 14">CPC 17464</strain>
    </source>
</reference>
<evidence type="ECO:0000256" key="1">
    <source>
        <dbReference type="ARBA" id="ARBA00004572"/>
    </source>
</evidence>
<feature type="region of interest" description="Disordered" evidence="11">
    <location>
        <begin position="164"/>
        <end position="186"/>
    </location>
</feature>
<evidence type="ECO:0000256" key="12">
    <source>
        <dbReference type="SAM" id="Phobius"/>
    </source>
</evidence>
<dbReference type="PANTHER" id="PTHR12430:SF0">
    <property type="entry name" value="TRANSLOCASE OF OUTER MITOCHONDRIAL MEMBRANE 20"/>
    <property type="match status" value="1"/>
</dbReference>
<evidence type="ECO:0000256" key="4">
    <source>
        <dbReference type="ARBA" id="ARBA00022692"/>
    </source>
</evidence>
<keyword evidence="7 12" id="KW-1133">Transmembrane helix</keyword>
<evidence type="ECO:0000256" key="3">
    <source>
        <dbReference type="ARBA" id="ARBA00022448"/>
    </source>
</evidence>
<evidence type="ECO:0000256" key="2">
    <source>
        <dbReference type="ARBA" id="ARBA00005792"/>
    </source>
</evidence>
<comment type="caution">
    <text evidence="13">The sequence shown here is derived from an EMBL/GenBank/DDBJ whole genome shotgun (WGS) entry which is preliminary data.</text>
</comment>
<evidence type="ECO:0000256" key="6">
    <source>
        <dbReference type="ARBA" id="ARBA00022927"/>
    </source>
</evidence>
<evidence type="ECO:0000256" key="9">
    <source>
        <dbReference type="ARBA" id="ARBA00023136"/>
    </source>
</evidence>
<keyword evidence="3" id="KW-0813">Transport</keyword>
<keyword evidence="14" id="KW-1185">Reference proteome</keyword>
<gene>
    <name evidence="13" type="ORF">J3D65DRAFT_621120</name>
</gene>
<dbReference type="PANTHER" id="PTHR12430">
    <property type="entry name" value="MITOCHONDRIAL IMPORT RECEPTOR SUBUNIT TOM20"/>
    <property type="match status" value="1"/>
</dbReference>
<name>A0ABR1LSJ6_9PEZI</name>
<organism evidence="13 14">
    <name type="scientific">Phyllosticta citribraziliensis</name>
    <dbReference type="NCBI Taxonomy" id="989973"/>
    <lineage>
        <taxon>Eukaryota</taxon>
        <taxon>Fungi</taxon>
        <taxon>Dikarya</taxon>
        <taxon>Ascomycota</taxon>
        <taxon>Pezizomycotina</taxon>
        <taxon>Dothideomycetes</taxon>
        <taxon>Dothideomycetes incertae sedis</taxon>
        <taxon>Botryosphaeriales</taxon>
        <taxon>Phyllostictaceae</taxon>
        <taxon>Phyllosticta</taxon>
    </lineage>
</organism>
<dbReference type="InterPro" id="IPR023392">
    <property type="entry name" value="Tom20_dom_sf"/>
</dbReference>
<keyword evidence="4 12" id="KW-0812">Transmembrane</keyword>
<keyword evidence="13" id="KW-0675">Receptor</keyword>
<keyword evidence="6" id="KW-0653">Protein transport</keyword>
<comment type="subcellular location">
    <subcellularLocation>
        <location evidence="1">Mitochondrion outer membrane</location>
        <topology evidence="1">Single-pass membrane protein</topology>
    </subcellularLocation>
</comment>
<dbReference type="SUPFAM" id="SSF47157">
    <property type="entry name" value="Mitochondrial import receptor subunit Tom20"/>
    <property type="match status" value="1"/>
</dbReference>
<feature type="transmembrane region" description="Helical" evidence="12">
    <location>
        <begin position="12"/>
        <end position="33"/>
    </location>
</feature>
<sequence>MSSSSAISSRTLTIAGVGAVVTGVVAYAFYFDYKRRNDAEFRKALKRESKKLARAAKEEAEAGAVEQRKSIHEAVDRVNDDGFPKEDPEEVEGYFMQEVARGEQLSQDGSNQLDAALCFYKALKVYPNPGELVTIYDKTVPKPILDILAEMIAYDKSIPIGKSAAAKPEPTVESGPNMNEPECNPQ</sequence>
<evidence type="ECO:0000313" key="14">
    <source>
        <dbReference type="Proteomes" id="UP001360953"/>
    </source>
</evidence>
<dbReference type="Proteomes" id="UP001360953">
    <property type="component" value="Unassembled WGS sequence"/>
</dbReference>
<evidence type="ECO:0000256" key="5">
    <source>
        <dbReference type="ARBA" id="ARBA00022787"/>
    </source>
</evidence>
<keyword evidence="9 10" id="KW-0472">Membrane</keyword>
<comment type="similarity">
    <text evidence="2 10">Belongs to the Tom20 family.</text>
</comment>
<dbReference type="Gene3D" id="1.20.960.10">
    <property type="entry name" value="Mitochondrial outer membrane translocase complex, subunit Tom20 domain"/>
    <property type="match status" value="1"/>
</dbReference>
<proteinExistence type="inferred from homology"/>
<evidence type="ECO:0000256" key="7">
    <source>
        <dbReference type="ARBA" id="ARBA00022989"/>
    </source>
</evidence>
<evidence type="ECO:0000256" key="11">
    <source>
        <dbReference type="SAM" id="MobiDB-lite"/>
    </source>
</evidence>
<keyword evidence="8 10" id="KW-0496">Mitochondrion</keyword>
<dbReference type="GeneID" id="92032830"/>
<evidence type="ECO:0000256" key="10">
    <source>
        <dbReference type="PIRNR" id="PIRNR037707"/>
    </source>
</evidence>
<keyword evidence="5 10" id="KW-1000">Mitochondrion outer membrane</keyword>
<protein>
    <submittedName>
        <fullName evidence="13">Mitochondrial import receptor subunit tom-20</fullName>
    </submittedName>
</protein>
<evidence type="ECO:0000256" key="8">
    <source>
        <dbReference type="ARBA" id="ARBA00023128"/>
    </source>
</evidence>
<dbReference type="PIRSF" id="PIRSF037707">
    <property type="entry name" value="MAS20_rcpt"/>
    <property type="match status" value="1"/>
</dbReference>
<dbReference type="Pfam" id="PF02064">
    <property type="entry name" value="MAS20"/>
    <property type="match status" value="1"/>
</dbReference>
<evidence type="ECO:0000313" key="13">
    <source>
        <dbReference type="EMBL" id="KAK7538147.1"/>
    </source>
</evidence>